<dbReference type="AlphaFoldDB" id="A0AAN7M1X0"/>
<proteinExistence type="predicted"/>
<gene>
    <name evidence="1" type="ORF">SAY86_028748</name>
</gene>
<accession>A0AAN7M1X0</accession>
<evidence type="ECO:0000313" key="2">
    <source>
        <dbReference type="Proteomes" id="UP001346149"/>
    </source>
</evidence>
<protein>
    <submittedName>
        <fullName evidence="1">Uncharacterized protein</fullName>
    </submittedName>
</protein>
<dbReference type="Proteomes" id="UP001346149">
    <property type="component" value="Unassembled WGS sequence"/>
</dbReference>
<organism evidence="1 2">
    <name type="scientific">Trapa natans</name>
    <name type="common">Water chestnut</name>
    <dbReference type="NCBI Taxonomy" id="22666"/>
    <lineage>
        <taxon>Eukaryota</taxon>
        <taxon>Viridiplantae</taxon>
        <taxon>Streptophyta</taxon>
        <taxon>Embryophyta</taxon>
        <taxon>Tracheophyta</taxon>
        <taxon>Spermatophyta</taxon>
        <taxon>Magnoliopsida</taxon>
        <taxon>eudicotyledons</taxon>
        <taxon>Gunneridae</taxon>
        <taxon>Pentapetalae</taxon>
        <taxon>rosids</taxon>
        <taxon>malvids</taxon>
        <taxon>Myrtales</taxon>
        <taxon>Lythraceae</taxon>
        <taxon>Trapa</taxon>
    </lineage>
</organism>
<reference evidence="1 2" key="1">
    <citation type="journal article" date="2023" name="Hortic Res">
        <title>Pangenome of water caltrop reveals structural variations and asymmetric subgenome divergence after allopolyploidization.</title>
        <authorList>
            <person name="Zhang X."/>
            <person name="Chen Y."/>
            <person name="Wang L."/>
            <person name="Yuan Y."/>
            <person name="Fang M."/>
            <person name="Shi L."/>
            <person name="Lu R."/>
            <person name="Comes H.P."/>
            <person name="Ma Y."/>
            <person name="Chen Y."/>
            <person name="Huang G."/>
            <person name="Zhou Y."/>
            <person name="Zheng Z."/>
            <person name="Qiu Y."/>
        </authorList>
    </citation>
    <scope>NUCLEOTIDE SEQUENCE [LARGE SCALE GENOMIC DNA]</scope>
    <source>
        <strain evidence="1">F231</strain>
    </source>
</reference>
<keyword evidence="2" id="KW-1185">Reference proteome</keyword>
<evidence type="ECO:0000313" key="1">
    <source>
        <dbReference type="EMBL" id="KAK4796422.1"/>
    </source>
</evidence>
<comment type="caution">
    <text evidence="1">The sequence shown here is derived from an EMBL/GenBank/DDBJ whole genome shotgun (WGS) entry which is preliminary data.</text>
</comment>
<sequence length="54" mass="6048">MLSPRALKKTSKPAAIAARSLIVDRRIQYTQVHSLAKWESFTRSTPPQHASAED</sequence>
<dbReference type="EMBL" id="JAXQNO010000006">
    <property type="protein sequence ID" value="KAK4796422.1"/>
    <property type="molecule type" value="Genomic_DNA"/>
</dbReference>
<name>A0AAN7M1X0_TRANT</name>